<dbReference type="FunFam" id="3.40.50.720:FF:000086">
    <property type="entry name" value="Quinate/shikimate dehydrogenase"/>
    <property type="match status" value="1"/>
</dbReference>
<feature type="binding site" evidence="9">
    <location>
        <begin position="22"/>
        <end position="24"/>
    </location>
    <ligand>
        <name>shikimate</name>
        <dbReference type="ChEBI" id="CHEBI:36208"/>
    </ligand>
</feature>
<dbReference type="GO" id="GO:0030266">
    <property type="term" value="F:quinate 3-dehydrogenase (NAD+) activity"/>
    <property type="evidence" value="ECO:0007669"/>
    <property type="project" value="UniProtKB-EC"/>
</dbReference>
<dbReference type="PANTHER" id="PTHR21089:SF1">
    <property type="entry name" value="BIFUNCTIONAL 3-DEHYDROQUINATE DEHYDRATASE_SHIKIMATE DEHYDROGENASE, CHLOROPLASTIC"/>
    <property type="match status" value="1"/>
</dbReference>
<dbReference type="AlphaFoldDB" id="A0AAW9K381"/>
<evidence type="ECO:0000256" key="5">
    <source>
        <dbReference type="ARBA" id="ARBA00023141"/>
    </source>
</evidence>
<comment type="catalytic activity">
    <reaction evidence="9">
        <text>shikimate + NADP(+) = 3-dehydroshikimate + NADPH + H(+)</text>
        <dbReference type="Rhea" id="RHEA:17737"/>
        <dbReference type="ChEBI" id="CHEBI:15378"/>
        <dbReference type="ChEBI" id="CHEBI:16630"/>
        <dbReference type="ChEBI" id="CHEBI:36208"/>
        <dbReference type="ChEBI" id="CHEBI:57783"/>
        <dbReference type="ChEBI" id="CHEBI:58349"/>
        <dbReference type="EC" id="1.1.1.25"/>
    </reaction>
</comment>
<evidence type="ECO:0000256" key="2">
    <source>
        <dbReference type="ARBA" id="ARBA00022605"/>
    </source>
</evidence>
<dbReference type="HAMAP" id="MF_00222">
    <property type="entry name" value="Shikimate_DH_AroE"/>
    <property type="match status" value="1"/>
</dbReference>
<comment type="similarity">
    <text evidence="9">Belongs to the shikimate dehydrogenase family.</text>
</comment>
<feature type="active site" description="Proton acceptor" evidence="9">
    <location>
        <position position="73"/>
    </location>
</feature>
<dbReference type="InterPro" id="IPR036291">
    <property type="entry name" value="NAD(P)-bd_dom_sf"/>
</dbReference>
<dbReference type="CDD" id="cd01065">
    <property type="entry name" value="NAD_bind_Shikimate_DH"/>
    <property type="match status" value="1"/>
</dbReference>
<dbReference type="FunFam" id="3.40.50.10860:FF:000004">
    <property type="entry name" value="Quinate/shikimate dehydrogenase"/>
    <property type="match status" value="1"/>
</dbReference>
<dbReference type="SUPFAM" id="SSF51735">
    <property type="entry name" value="NAD(P)-binding Rossmann-fold domains"/>
    <property type="match status" value="1"/>
</dbReference>
<evidence type="ECO:0000256" key="3">
    <source>
        <dbReference type="ARBA" id="ARBA00022857"/>
    </source>
</evidence>
<reference evidence="12" key="1">
    <citation type="submission" date="2023-08" db="EMBL/GenBank/DDBJ databases">
        <title>Genomic characterization of piscicolin 126 produced by Carnobacterium maltaromaticum CM22 strain isolated from salmon (Salmo salar).</title>
        <authorList>
            <person name="Gonzalez-Gragera E."/>
            <person name="Garcia-Lopez J.D."/>
            <person name="Teso-Perez C."/>
            <person name="Gimenez-Hernandez I."/>
            <person name="Peralta-Sanchez J.M."/>
            <person name="Valdivia E."/>
            <person name="Montalban-Lopez M."/>
            <person name="Martin-Platero A.M."/>
            <person name="Banos A."/>
            <person name="Martinez-Bueno M."/>
        </authorList>
    </citation>
    <scope>NUCLEOTIDE SEQUENCE</scope>
    <source>
        <strain evidence="12">CM22</strain>
    </source>
</reference>
<dbReference type="NCBIfam" id="TIGR00507">
    <property type="entry name" value="aroE"/>
    <property type="match status" value="1"/>
</dbReference>
<feature type="binding site" evidence="9">
    <location>
        <position position="234"/>
    </location>
    <ligand>
        <name>NADP(+)</name>
        <dbReference type="ChEBI" id="CHEBI:58349"/>
    </ligand>
</feature>
<dbReference type="Gene3D" id="3.40.50.10860">
    <property type="entry name" value="Leucine Dehydrogenase, chain A, domain 1"/>
    <property type="match status" value="1"/>
</dbReference>
<feature type="binding site" evidence="9">
    <location>
        <position position="109"/>
    </location>
    <ligand>
        <name>shikimate</name>
        <dbReference type="ChEBI" id="CHEBI:36208"/>
    </ligand>
</feature>
<comment type="catalytic activity">
    <reaction evidence="6">
        <text>L-quinate + NAD(+) = 3-dehydroquinate + NADH + H(+)</text>
        <dbReference type="Rhea" id="RHEA:22364"/>
        <dbReference type="ChEBI" id="CHEBI:15378"/>
        <dbReference type="ChEBI" id="CHEBI:29751"/>
        <dbReference type="ChEBI" id="CHEBI:32364"/>
        <dbReference type="ChEBI" id="CHEBI:57540"/>
        <dbReference type="ChEBI" id="CHEBI:57945"/>
        <dbReference type="EC" id="1.1.1.24"/>
    </reaction>
</comment>
<dbReference type="GO" id="GO:0009423">
    <property type="term" value="P:chorismate biosynthetic process"/>
    <property type="evidence" value="ECO:0007669"/>
    <property type="project" value="UniProtKB-UniRule"/>
</dbReference>
<dbReference type="InterPro" id="IPR011342">
    <property type="entry name" value="Shikimate_DH"/>
</dbReference>
<evidence type="ECO:0000256" key="8">
    <source>
        <dbReference type="ARBA" id="ARBA00060613"/>
    </source>
</evidence>
<gene>
    <name evidence="9" type="primary">aroE</name>
    <name evidence="12" type="ORF">RAK27_09660</name>
</gene>
<evidence type="ECO:0000256" key="7">
    <source>
        <dbReference type="ARBA" id="ARBA00052329"/>
    </source>
</evidence>
<dbReference type="EC" id="1.1.1.25" evidence="9"/>
<dbReference type="PANTHER" id="PTHR21089">
    <property type="entry name" value="SHIKIMATE DEHYDROGENASE"/>
    <property type="match status" value="1"/>
</dbReference>
<evidence type="ECO:0000256" key="4">
    <source>
        <dbReference type="ARBA" id="ARBA00023002"/>
    </source>
</evidence>
<accession>A0AAW9K381</accession>
<dbReference type="InterPro" id="IPR046346">
    <property type="entry name" value="Aminoacid_DH-like_N_sf"/>
</dbReference>
<sequence>MTERLSGHTELIGLMATPIRHSLSPTMHNEAFAKLGLDYAYLAFEVGTDQLENGIQAIRALGMRGSNISMPNKQVVTKYLDKLSPAAEMVGAVNTIVNDNGILTGHITDGTGFMRGLKQSDVSIIGEKMTICGAGGAATAICIQAALDGVKELSIFNRQDEFFKNAERTVALINEKTDCKATLYDLKDQGSLRQQIAESVIFTNATGVGMKPLQEESLITDPTMLRKELVVADVVYVPSETKLLKLAKEQGCKTVNGLGMMLWQGAAAFEMWTGQEMPVEYIRELLFEK</sequence>
<dbReference type="InterPro" id="IPR013708">
    <property type="entry name" value="Shikimate_DH-bd_N"/>
</dbReference>
<feature type="binding site" evidence="9">
    <location>
        <position position="94"/>
    </location>
    <ligand>
        <name>shikimate</name>
        <dbReference type="ChEBI" id="CHEBI:36208"/>
    </ligand>
</feature>
<evidence type="ECO:0000256" key="6">
    <source>
        <dbReference type="ARBA" id="ARBA00051639"/>
    </source>
</evidence>
<dbReference type="EMBL" id="JAVBVO010000003">
    <property type="protein sequence ID" value="MDZ5758920.1"/>
    <property type="molecule type" value="Genomic_DNA"/>
</dbReference>
<proteinExistence type="inferred from homology"/>
<dbReference type="InterPro" id="IPR022893">
    <property type="entry name" value="Shikimate_DH_fam"/>
</dbReference>
<dbReference type="Gene3D" id="3.40.50.720">
    <property type="entry name" value="NAD(P)-binding Rossmann-like Domain"/>
    <property type="match status" value="1"/>
</dbReference>
<feature type="binding site" evidence="9">
    <location>
        <position position="257"/>
    </location>
    <ligand>
        <name>NADP(+)</name>
        <dbReference type="ChEBI" id="CHEBI:58349"/>
    </ligand>
</feature>
<feature type="binding site" evidence="9">
    <location>
        <begin position="133"/>
        <end position="137"/>
    </location>
    <ligand>
        <name>NADP(+)</name>
        <dbReference type="ChEBI" id="CHEBI:58349"/>
    </ligand>
</feature>
<dbReference type="InterPro" id="IPR041121">
    <property type="entry name" value="SDH_C"/>
</dbReference>
<feature type="domain" description="Shikimate dehydrogenase substrate binding N-terminal" evidence="10">
    <location>
        <begin position="14"/>
        <end position="96"/>
    </location>
</feature>
<comment type="function">
    <text evidence="9">Involved in the biosynthesis of the chorismate, which leads to the biosynthesis of aromatic amino acids. Catalyzes the reversible NADPH linked reduction of 3-dehydroshikimate (DHSA) to yield shikimate (SA).</text>
</comment>
<comment type="caution">
    <text evidence="12">The sequence shown here is derived from an EMBL/GenBank/DDBJ whole genome shotgun (WGS) entry which is preliminary data.</text>
</comment>
<evidence type="ECO:0000259" key="11">
    <source>
        <dbReference type="Pfam" id="PF18317"/>
    </source>
</evidence>
<feature type="domain" description="SDH C-terminal" evidence="11">
    <location>
        <begin position="257"/>
        <end position="286"/>
    </location>
</feature>
<dbReference type="SUPFAM" id="SSF53223">
    <property type="entry name" value="Aminoacid dehydrogenase-like, N-terminal domain"/>
    <property type="match status" value="1"/>
</dbReference>
<evidence type="ECO:0000256" key="9">
    <source>
        <dbReference type="HAMAP-Rule" id="MF_00222"/>
    </source>
</evidence>
<dbReference type="GO" id="GO:0004764">
    <property type="term" value="F:shikimate 3-dehydrogenase (NADP+) activity"/>
    <property type="evidence" value="ECO:0007669"/>
    <property type="project" value="UniProtKB-UniRule"/>
</dbReference>
<dbReference type="Pfam" id="PF08501">
    <property type="entry name" value="Shikimate_dh_N"/>
    <property type="match status" value="1"/>
</dbReference>
<comment type="pathway">
    <text evidence="8">Aromatic compound metabolism; 3,4-dihydroxybenzoate biosynthesis; 3-dehydroquinate from D-quinate (NAD(+) route).</text>
</comment>
<protein>
    <recommendedName>
        <fullName evidence="9">Shikimate dehydrogenase (NADP(+))</fullName>
        <shortName evidence="9">SDH</shortName>
        <ecNumber evidence="9">1.1.1.25</ecNumber>
    </recommendedName>
</protein>
<dbReference type="Proteomes" id="UP001290462">
    <property type="component" value="Unassembled WGS sequence"/>
</dbReference>
<evidence type="ECO:0000259" key="10">
    <source>
        <dbReference type="Pfam" id="PF08501"/>
    </source>
</evidence>
<feature type="binding site" evidence="9">
    <location>
        <position position="69"/>
    </location>
    <ligand>
        <name>shikimate</name>
        <dbReference type="ChEBI" id="CHEBI:36208"/>
    </ligand>
</feature>
<evidence type="ECO:0000256" key="1">
    <source>
        <dbReference type="ARBA" id="ARBA00004871"/>
    </source>
</evidence>
<dbReference type="GO" id="GO:0009073">
    <property type="term" value="P:aromatic amino acid family biosynthetic process"/>
    <property type="evidence" value="ECO:0007669"/>
    <property type="project" value="UniProtKB-KW"/>
</dbReference>
<dbReference type="NCBIfam" id="NF001319">
    <property type="entry name" value="PRK00258.3-3"/>
    <property type="match status" value="1"/>
</dbReference>
<dbReference type="GO" id="GO:0050661">
    <property type="term" value="F:NADP binding"/>
    <property type="evidence" value="ECO:0007669"/>
    <property type="project" value="InterPro"/>
</dbReference>
<comment type="caution">
    <text evidence="9">Lacks conserved residue(s) required for the propagation of feature annotation.</text>
</comment>
<keyword evidence="2 9" id="KW-0028">Amino-acid biosynthesis</keyword>
<dbReference type="Pfam" id="PF18317">
    <property type="entry name" value="SDH_C"/>
    <property type="match status" value="1"/>
</dbReference>
<comment type="pathway">
    <text evidence="1 9">Metabolic intermediate biosynthesis; chorismate biosynthesis; chorismate from D-erythrose 4-phosphate and phosphoenolpyruvate: step 4/7.</text>
</comment>
<comment type="subunit">
    <text evidence="9">Homodimer.</text>
</comment>
<dbReference type="NCBIfam" id="NF009390">
    <property type="entry name" value="PRK12749.1"/>
    <property type="match status" value="1"/>
</dbReference>
<dbReference type="RefSeq" id="WP_322808958.1">
    <property type="nucleotide sequence ID" value="NZ_JAVBVO010000003.1"/>
</dbReference>
<name>A0AAW9K381_CARML</name>
<evidence type="ECO:0000313" key="13">
    <source>
        <dbReference type="Proteomes" id="UP001290462"/>
    </source>
</evidence>
<evidence type="ECO:0000313" key="12">
    <source>
        <dbReference type="EMBL" id="MDZ5758920.1"/>
    </source>
</evidence>
<dbReference type="GO" id="GO:0008652">
    <property type="term" value="P:amino acid biosynthetic process"/>
    <property type="evidence" value="ECO:0007669"/>
    <property type="project" value="UniProtKB-KW"/>
</dbReference>
<dbReference type="NCBIfam" id="NF001313">
    <property type="entry name" value="PRK00258.2-1"/>
    <property type="match status" value="1"/>
</dbReference>
<organism evidence="12 13">
    <name type="scientific">Carnobacterium maltaromaticum</name>
    <name type="common">Carnobacterium piscicola</name>
    <dbReference type="NCBI Taxonomy" id="2751"/>
    <lineage>
        <taxon>Bacteria</taxon>
        <taxon>Bacillati</taxon>
        <taxon>Bacillota</taxon>
        <taxon>Bacilli</taxon>
        <taxon>Lactobacillales</taxon>
        <taxon>Carnobacteriaceae</taxon>
        <taxon>Carnobacterium</taxon>
    </lineage>
</organism>
<keyword evidence="5 9" id="KW-0057">Aromatic amino acid biosynthesis</keyword>
<feature type="binding site" evidence="9">
    <location>
        <position position="236"/>
    </location>
    <ligand>
        <name>shikimate</name>
        <dbReference type="ChEBI" id="CHEBI:36208"/>
    </ligand>
</feature>
<feature type="binding site" evidence="9">
    <location>
        <position position="264"/>
    </location>
    <ligand>
        <name>shikimate</name>
        <dbReference type="ChEBI" id="CHEBI:36208"/>
    </ligand>
</feature>
<keyword evidence="4 9" id="KW-0560">Oxidoreductase</keyword>
<dbReference type="GO" id="GO:0019632">
    <property type="term" value="P:shikimate metabolic process"/>
    <property type="evidence" value="ECO:0007669"/>
    <property type="project" value="InterPro"/>
</dbReference>
<keyword evidence="3 9" id="KW-0521">NADP</keyword>
<comment type="catalytic activity">
    <reaction evidence="7">
        <text>shikimate + NAD(+) = 3-dehydroshikimate + NADH + H(+)</text>
        <dbReference type="Rhea" id="RHEA:17741"/>
        <dbReference type="ChEBI" id="CHEBI:15378"/>
        <dbReference type="ChEBI" id="CHEBI:16630"/>
        <dbReference type="ChEBI" id="CHEBI:36208"/>
        <dbReference type="ChEBI" id="CHEBI:57540"/>
        <dbReference type="ChEBI" id="CHEBI:57945"/>
    </reaction>
</comment>